<proteinExistence type="predicted"/>
<dbReference type="EMBL" id="FOZL01000002">
    <property type="protein sequence ID" value="SFS21286.1"/>
    <property type="molecule type" value="Genomic_DNA"/>
</dbReference>
<dbReference type="Pfam" id="PF00144">
    <property type="entry name" value="Beta-lactamase"/>
    <property type="match status" value="1"/>
</dbReference>
<organism evidence="2 3">
    <name type="scientific">Granulicella pectinivorans</name>
    <dbReference type="NCBI Taxonomy" id="474950"/>
    <lineage>
        <taxon>Bacteria</taxon>
        <taxon>Pseudomonadati</taxon>
        <taxon>Acidobacteriota</taxon>
        <taxon>Terriglobia</taxon>
        <taxon>Terriglobales</taxon>
        <taxon>Acidobacteriaceae</taxon>
        <taxon>Granulicella</taxon>
    </lineage>
</organism>
<sequence>MVHDYAVCMRNRLAGSWLVWGMVVLLAGGASAEAQKKARIRRLDGTTLTGAKAATIARRALADQHVTGAEIAVLNGGKVVWTEEFGMRDVGAKLPMGPETVMWGASITKGLFSSYVMTLVDAGFIELDKPVWTYLGKPLPQFDKYKDLAGDVRWRRITARHLLSHTSGLANFAALEPDGKMRLHWEPGTRYGYSGEGMNLLQMVVEKRMGKPLDELMRERIFAPQGMTRTSMVWQESFQGNYALGYDPTGVNLGHSKRMNPRAAGSMDTTVGDLGRFVEGLLAGRVMTAKAQAEMLRPQISITSLHQFPTLANEKGDEGSRVGLSYGLGWGLLSATKYGPAFFKEGHGEGAQNYMICFREKGDCMIVLTNSENGEMAFRTLFEKILGDTVTPWEWEGYTAAGVAESRKNQ</sequence>
<dbReference type="SUPFAM" id="SSF56601">
    <property type="entry name" value="beta-lactamase/transpeptidase-like"/>
    <property type="match status" value="1"/>
</dbReference>
<evidence type="ECO:0000259" key="1">
    <source>
        <dbReference type="Pfam" id="PF00144"/>
    </source>
</evidence>
<name>A0A1I6N011_9BACT</name>
<keyword evidence="3" id="KW-1185">Reference proteome</keyword>
<dbReference type="InterPro" id="IPR012338">
    <property type="entry name" value="Beta-lactam/transpept-like"/>
</dbReference>
<dbReference type="InterPro" id="IPR050789">
    <property type="entry name" value="Diverse_Enzym_Activities"/>
</dbReference>
<protein>
    <submittedName>
        <fullName evidence="2">CubicO group peptidase, beta-lactamase class C family</fullName>
    </submittedName>
</protein>
<evidence type="ECO:0000313" key="2">
    <source>
        <dbReference type="EMBL" id="SFS21286.1"/>
    </source>
</evidence>
<dbReference type="Gene3D" id="3.40.710.10">
    <property type="entry name" value="DD-peptidase/beta-lactamase superfamily"/>
    <property type="match status" value="1"/>
</dbReference>
<feature type="domain" description="Beta-lactamase-related" evidence="1">
    <location>
        <begin position="56"/>
        <end position="380"/>
    </location>
</feature>
<accession>A0A1I6N011</accession>
<evidence type="ECO:0000313" key="3">
    <source>
        <dbReference type="Proteomes" id="UP000199024"/>
    </source>
</evidence>
<dbReference type="InterPro" id="IPR001466">
    <property type="entry name" value="Beta-lactam-related"/>
</dbReference>
<dbReference type="PANTHER" id="PTHR43283:SF18">
    <property type="match status" value="1"/>
</dbReference>
<dbReference type="AlphaFoldDB" id="A0A1I6N011"/>
<gene>
    <name evidence="2" type="ORF">SAMN05421771_4127</name>
</gene>
<dbReference type="STRING" id="474950.SAMN05421771_4127"/>
<reference evidence="2 3" key="1">
    <citation type="submission" date="2016-10" db="EMBL/GenBank/DDBJ databases">
        <authorList>
            <person name="de Groot N.N."/>
        </authorList>
    </citation>
    <scope>NUCLEOTIDE SEQUENCE [LARGE SCALE GENOMIC DNA]</scope>
    <source>
        <strain evidence="2 3">DSM 21001</strain>
    </source>
</reference>
<dbReference type="Proteomes" id="UP000199024">
    <property type="component" value="Unassembled WGS sequence"/>
</dbReference>
<dbReference type="PANTHER" id="PTHR43283">
    <property type="entry name" value="BETA-LACTAMASE-RELATED"/>
    <property type="match status" value="1"/>
</dbReference>